<organism evidence="1 2">
    <name type="scientific">Furculomyces boomerangus</name>
    <dbReference type="NCBI Taxonomy" id="61424"/>
    <lineage>
        <taxon>Eukaryota</taxon>
        <taxon>Fungi</taxon>
        <taxon>Fungi incertae sedis</taxon>
        <taxon>Zoopagomycota</taxon>
        <taxon>Kickxellomycotina</taxon>
        <taxon>Harpellomycetes</taxon>
        <taxon>Harpellales</taxon>
        <taxon>Harpellaceae</taxon>
        <taxon>Furculomyces</taxon>
    </lineage>
</organism>
<evidence type="ECO:0000313" key="2">
    <source>
        <dbReference type="Proteomes" id="UP000245699"/>
    </source>
</evidence>
<reference evidence="1 2" key="1">
    <citation type="journal article" date="2018" name="MBio">
        <title>Comparative Genomics Reveals the Core Gene Toolbox for the Fungus-Insect Symbiosis.</title>
        <authorList>
            <person name="Wang Y."/>
            <person name="Stata M."/>
            <person name="Wang W."/>
            <person name="Stajich J.E."/>
            <person name="White M.M."/>
            <person name="Moncalvo J.M."/>
        </authorList>
    </citation>
    <scope>NUCLEOTIDE SEQUENCE [LARGE SCALE GENOMIC DNA]</scope>
    <source>
        <strain evidence="1 2">AUS-77-4</strain>
    </source>
</reference>
<sequence>MSEDIDTRIVVIEMMGALVELAIESGSRDVCGAIEAMDLFKALSRIVHDNESVAVSKRILEIIGSIKKIANENVSDIGTLVIDTLATFDTGLIEKRVNMCSDNNELVDAELMFIEYLDKFTNILDCD</sequence>
<accession>A0A2T9YVF6</accession>
<dbReference type="EMBL" id="MBFT01000154">
    <property type="protein sequence ID" value="PVU96266.1"/>
    <property type="molecule type" value="Genomic_DNA"/>
</dbReference>
<gene>
    <name evidence="1" type="ORF">BB559_002428</name>
</gene>
<name>A0A2T9YVF6_9FUNG</name>
<dbReference type="Proteomes" id="UP000245699">
    <property type="component" value="Unassembled WGS sequence"/>
</dbReference>
<protein>
    <submittedName>
        <fullName evidence="1">Uncharacterized protein</fullName>
    </submittedName>
</protein>
<dbReference type="AlphaFoldDB" id="A0A2T9YVF6"/>
<evidence type="ECO:0000313" key="1">
    <source>
        <dbReference type="EMBL" id="PVU96266.1"/>
    </source>
</evidence>
<keyword evidence="2" id="KW-1185">Reference proteome</keyword>
<comment type="caution">
    <text evidence="1">The sequence shown here is derived from an EMBL/GenBank/DDBJ whole genome shotgun (WGS) entry which is preliminary data.</text>
</comment>
<proteinExistence type="predicted"/>